<comment type="caution">
    <text evidence="10">The sequence shown here is derived from an EMBL/GenBank/DDBJ whole genome shotgun (WGS) entry which is preliminary data.</text>
</comment>
<evidence type="ECO:0000313" key="11">
    <source>
        <dbReference type="Proteomes" id="UP001184861"/>
    </source>
</evidence>
<protein>
    <submittedName>
        <fullName evidence="10">DNA-binding response OmpR family regulator</fullName>
    </submittedName>
</protein>
<evidence type="ECO:0000256" key="2">
    <source>
        <dbReference type="ARBA" id="ARBA00023012"/>
    </source>
</evidence>
<dbReference type="AlphaFoldDB" id="A0AAE3Y891"/>
<evidence type="ECO:0000256" key="4">
    <source>
        <dbReference type="ARBA" id="ARBA00023125"/>
    </source>
</evidence>
<dbReference type="SMART" id="SM00862">
    <property type="entry name" value="Trans_reg_C"/>
    <property type="match status" value="1"/>
</dbReference>
<feature type="domain" description="Response regulatory" evidence="8">
    <location>
        <begin position="36"/>
        <end position="150"/>
    </location>
</feature>
<evidence type="ECO:0000256" key="5">
    <source>
        <dbReference type="ARBA" id="ARBA00023163"/>
    </source>
</evidence>
<evidence type="ECO:0000259" key="9">
    <source>
        <dbReference type="PROSITE" id="PS51755"/>
    </source>
</evidence>
<evidence type="ECO:0000256" key="6">
    <source>
        <dbReference type="PROSITE-ProRule" id="PRU00169"/>
    </source>
</evidence>
<dbReference type="SUPFAM" id="SSF52172">
    <property type="entry name" value="CheY-like"/>
    <property type="match status" value="1"/>
</dbReference>
<keyword evidence="3" id="KW-0805">Transcription regulation</keyword>
<dbReference type="PROSITE" id="PS50110">
    <property type="entry name" value="RESPONSE_REGULATORY"/>
    <property type="match status" value="1"/>
</dbReference>
<feature type="domain" description="OmpR/PhoB-type" evidence="9">
    <location>
        <begin position="162"/>
        <end position="260"/>
    </location>
</feature>
<feature type="modified residue" description="4-aspartylphosphate" evidence="6">
    <location>
        <position position="85"/>
    </location>
</feature>
<evidence type="ECO:0000256" key="1">
    <source>
        <dbReference type="ARBA" id="ARBA00022553"/>
    </source>
</evidence>
<sequence length="262" mass="30490">MKYLCTGLQGGLGISLLKIYISQKKHGQKPIYFLMKILIIEDNSRVSSLLKRGLESQEYQVYISEDAEDAIVLLNKITFDLAITDIMLPKMNGIELSKWIKQKYPDLPIIMLTALGTIDEKIEGFDAGADDYMVKPFEIRELFVRIKAILQRRSIKNKEAYLTDLEYHELRVDKKINRVFRNEKEIELTPKEFKLLVFLMSNAERILTREEIAENVWGNHFDTGTNYIDVYIAYLRKKIDKDFDQKLIHTKPGVGFIFASQL</sequence>
<evidence type="ECO:0000256" key="3">
    <source>
        <dbReference type="ARBA" id="ARBA00023015"/>
    </source>
</evidence>
<dbReference type="Pfam" id="PF00072">
    <property type="entry name" value="Response_reg"/>
    <property type="match status" value="1"/>
</dbReference>
<dbReference type="InterPro" id="IPR001867">
    <property type="entry name" value="OmpR/PhoB-type_DNA-bd"/>
</dbReference>
<dbReference type="Gene3D" id="6.10.250.690">
    <property type="match status" value="1"/>
</dbReference>
<dbReference type="Gene3D" id="1.10.10.10">
    <property type="entry name" value="Winged helix-like DNA-binding domain superfamily/Winged helix DNA-binding domain"/>
    <property type="match status" value="1"/>
</dbReference>
<accession>A0AAE3Y891</accession>
<dbReference type="GO" id="GO:0005829">
    <property type="term" value="C:cytosol"/>
    <property type="evidence" value="ECO:0007669"/>
    <property type="project" value="TreeGrafter"/>
</dbReference>
<proteinExistence type="predicted"/>
<dbReference type="PANTHER" id="PTHR48111:SF22">
    <property type="entry name" value="REGULATOR OF RPOS"/>
    <property type="match status" value="1"/>
</dbReference>
<evidence type="ECO:0000256" key="7">
    <source>
        <dbReference type="PROSITE-ProRule" id="PRU01091"/>
    </source>
</evidence>
<dbReference type="GO" id="GO:0006355">
    <property type="term" value="P:regulation of DNA-templated transcription"/>
    <property type="evidence" value="ECO:0007669"/>
    <property type="project" value="InterPro"/>
</dbReference>
<gene>
    <name evidence="10" type="ORF">J2787_002234</name>
</gene>
<dbReference type="GO" id="GO:0032993">
    <property type="term" value="C:protein-DNA complex"/>
    <property type="evidence" value="ECO:0007669"/>
    <property type="project" value="TreeGrafter"/>
</dbReference>
<dbReference type="CDD" id="cd17574">
    <property type="entry name" value="REC_OmpR"/>
    <property type="match status" value="1"/>
</dbReference>
<dbReference type="Pfam" id="PF00486">
    <property type="entry name" value="Trans_reg_C"/>
    <property type="match status" value="1"/>
</dbReference>
<feature type="DNA-binding region" description="OmpR/PhoB-type" evidence="7">
    <location>
        <begin position="162"/>
        <end position="260"/>
    </location>
</feature>
<keyword evidence="1 6" id="KW-0597">Phosphoprotein</keyword>
<dbReference type="CDD" id="cd00383">
    <property type="entry name" value="trans_reg_C"/>
    <property type="match status" value="1"/>
</dbReference>
<dbReference type="Gene3D" id="3.40.50.2300">
    <property type="match status" value="1"/>
</dbReference>
<dbReference type="EMBL" id="JAVDQY010000002">
    <property type="protein sequence ID" value="MDR6526854.1"/>
    <property type="molecule type" value="Genomic_DNA"/>
</dbReference>
<dbReference type="PROSITE" id="PS51755">
    <property type="entry name" value="OMPR_PHOB"/>
    <property type="match status" value="1"/>
</dbReference>
<dbReference type="InterPro" id="IPR001789">
    <property type="entry name" value="Sig_transdc_resp-reg_receiver"/>
</dbReference>
<evidence type="ECO:0000259" key="8">
    <source>
        <dbReference type="PROSITE" id="PS50110"/>
    </source>
</evidence>
<dbReference type="GO" id="GO:0000976">
    <property type="term" value="F:transcription cis-regulatory region binding"/>
    <property type="evidence" value="ECO:0007669"/>
    <property type="project" value="TreeGrafter"/>
</dbReference>
<evidence type="ECO:0000313" key="10">
    <source>
        <dbReference type="EMBL" id="MDR6526854.1"/>
    </source>
</evidence>
<name>A0AAE3Y891_9FLAO</name>
<organism evidence="10 11">
    <name type="scientific">Chryseobacterium rhizosphaerae</name>
    <dbReference type="NCBI Taxonomy" id="395937"/>
    <lineage>
        <taxon>Bacteria</taxon>
        <taxon>Pseudomonadati</taxon>
        <taxon>Bacteroidota</taxon>
        <taxon>Flavobacteriia</taxon>
        <taxon>Flavobacteriales</taxon>
        <taxon>Weeksellaceae</taxon>
        <taxon>Chryseobacterium group</taxon>
        <taxon>Chryseobacterium</taxon>
    </lineage>
</organism>
<dbReference type="FunFam" id="1.10.10.10:FF:000005">
    <property type="entry name" value="Two-component system response regulator"/>
    <property type="match status" value="1"/>
</dbReference>
<dbReference type="InterPro" id="IPR011006">
    <property type="entry name" value="CheY-like_superfamily"/>
</dbReference>
<dbReference type="Proteomes" id="UP001184861">
    <property type="component" value="Unassembled WGS sequence"/>
</dbReference>
<dbReference type="InterPro" id="IPR039420">
    <property type="entry name" value="WalR-like"/>
</dbReference>
<reference evidence="10" key="1">
    <citation type="submission" date="2023-07" db="EMBL/GenBank/DDBJ databases">
        <title>Sorghum-associated microbial communities from plants grown in Nebraska, USA.</title>
        <authorList>
            <person name="Schachtman D."/>
        </authorList>
    </citation>
    <scope>NUCLEOTIDE SEQUENCE</scope>
    <source>
        <strain evidence="10">DS2360</strain>
    </source>
</reference>
<dbReference type="SMART" id="SM00448">
    <property type="entry name" value="REC"/>
    <property type="match status" value="1"/>
</dbReference>
<keyword evidence="2" id="KW-0902">Two-component regulatory system</keyword>
<dbReference type="InterPro" id="IPR036388">
    <property type="entry name" value="WH-like_DNA-bd_sf"/>
</dbReference>
<keyword evidence="4 7" id="KW-0238">DNA-binding</keyword>
<dbReference type="PANTHER" id="PTHR48111">
    <property type="entry name" value="REGULATOR OF RPOS"/>
    <property type="match status" value="1"/>
</dbReference>
<keyword evidence="5" id="KW-0804">Transcription</keyword>
<dbReference type="GO" id="GO:0000156">
    <property type="term" value="F:phosphorelay response regulator activity"/>
    <property type="evidence" value="ECO:0007669"/>
    <property type="project" value="TreeGrafter"/>
</dbReference>